<gene>
    <name evidence="6" type="ORF">NCTC10661_03430</name>
</gene>
<dbReference type="GO" id="GO:0005524">
    <property type="term" value="F:ATP binding"/>
    <property type="evidence" value="ECO:0007669"/>
    <property type="project" value="InterPro"/>
</dbReference>
<feature type="region of interest" description="Disordered" evidence="5">
    <location>
        <begin position="1"/>
        <end position="29"/>
    </location>
</feature>
<dbReference type="AlphaFoldDB" id="A0AAE8NFE8"/>
<evidence type="ECO:0000256" key="3">
    <source>
        <dbReference type="ARBA" id="ARBA00022989"/>
    </source>
</evidence>
<proteinExistence type="predicted"/>
<evidence type="ECO:0000256" key="4">
    <source>
        <dbReference type="ARBA" id="ARBA00023136"/>
    </source>
</evidence>
<keyword evidence="2" id="KW-0812">Transmembrane</keyword>
<reference evidence="6 7" key="1">
    <citation type="submission" date="2018-06" db="EMBL/GenBank/DDBJ databases">
        <authorList>
            <consortium name="Pathogen Informatics"/>
            <person name="Doyle S."/>
        </authorList>
    </citation>
    <scope>NUCLEOTIDE SEQUENCE [LARGE SCALE GENOMIC DNA]</scope>
    <source>
        <strain evidence="6 7">NCTC10661</strain>
    </source>
</reference>
<dbReference type="Proteomes" id="UP000250416">
    <property type="component" value="Unassembled WGS sequence"/>
</dbReference>
<keyword evidence="4" id="KW-0472">Membrane</keyword>
<comment type="subcellular location">
    <subcellularLocation>
        <location evidence="1">Cell membrane</location>
        <topology evidence="1">Multi-pass membrane protein</topology>
    </subcellularLocation>
</comment>
<evidence type="ECO:0000256" key="5">
    <source>
        <dbReference type="SAM" id="MobiDB-lite"/>
    </source>
</evidence>
<name>A0AAE8NFE8_BURCE</name>
<organism evidence="6 7">
    <name type="scientific">Burkholderia cepacia</name>
    <name type="common">Pseudomonas cepacia</name>
    <dbReference type="NCBI Taxonomy" id="292"/>
    <lineage>
        <taxon>Bacteria</taxon>
        <taxon>Pseudomonadati</taxon>
        <taxon>Pseudomonadota</taxon>
        <taxon>Betaproteobacteria</taxon>
        <taxon>Burkholderiales</taxon>
        <taxon>Burkholderiaceae</taxon>
        <taxon>Burkholderia</taxon>
        <taxon>Burkholderia cepacia complex</taxon>
    </lineage>
</organism>
<dbReference type="InterPro" id="IPR036640">
    <property type="entry name" value="ABC1_TM_sf"/>
</dbReference>
<evidence type="ECO:0000256" key="2">
    <source>
        <dbReference type="ARBA" id="ARBA00022692"/>
    </source>
</evidence>
<keyword evidence="3" id="KW-1133">Transmembrane helix</keyword>
<evidence type="ECO:0000313" key="7">
    <source>
        <dbReference type="Proteomes" id="UP000250416"/>
    </source>
</evidence>
<sequence length="105" mass="11336">MTAGVDDTRPARRAGAGRDRRDERGPRRRIAVEPWRAIRHYRAHVLAAIALRVLAKAAAISVPSLLTDIVDGSGRAAGQPVAWPVLLLLAYATARARSRPVSAHT</sequence>
<dbReference type="RefSeq" id="WP_373925410.1">
    <property type="nucleotide sequence ID" value="NZ_CADEUP010000003.1"/>
</dbReference>
<dbReference type="EMBL" id="UARD01000017">
    <property type="protein sequence ID" value="SPV20068.1"/>
    <property type="molecule type" value="Genomic_DNA"/>
</dbReference>
<evidence type="ECO:0000256" key="1">
    <source>
        <dbReference type="ARBA" id="ARBA00004651"/>
    </source>
</evidence>
<evidence type="ECO:0000313" key="6">
    <source>
        <dbReference type="EMBL" id="SPV20068.1"/>
    </source>
</evidence>
<comment type="caution">
    <text evidence="6">The sequence shown here is derived from an EMBL/GenBank/DDBJ whole genome shotgun (WGS) entry which is preliminary data.</text>
</comment>
<dbReference type="SUPFAM" id="SSF90123">
    <property type="entry name" value="ABC transporter transmembrane region"/>
    <property type="match status" value="1"/>
</dbReference>
<accession>A0AAE8NFE8</accession>
<protein>
    <submittedName>
        <fullName evidence="6">Response regulator receiver protein</fullName>
    </submittedName>
</protein>
<feature type="compositionally biased region" description="Basic and acidic residues" evidence="5">
    <location>
        <begin position="1"/>
        <end position="25"/>
    </location>
</feature>
<dbReference type="GO" id="GO:0005886">
    <property type="term" value="C:plasma membrane"/>
    <property type="evidence" value="ECO:0007669"/>
    <property type="project" value="UniProtKB-SubCell"/>
</dbReference>